<reference evidence="1" key="1">
    <citation type="journal article" date="2013" name="Genome Announc.">
        <title>Draft Genome Sequence of Agarivorans albus Strain MKT 106T, an Agarolytic Marine Bacterium.</title>
        <authorList>
            <person name="Yasuike M."/>
            <person name="Nakamura Y."/>
            <person name="Kai W."/>
            <person name="Fujiwara A."/>
            <person name="Fukui Y."/>
            <person name="Satomi M."/>
            <person name="Sano M."/>
        </authorList>
    </citation>
    <scope>NUCLEOTIDE SEQUENCE [LARGE SCALE GENOMIC DNA]</scope>
</reference>
<name>R9PJA9_AGAAL</name>
<evidence type="ECO:0000313" key="2">
    <source>
        <dbReference type="Proteomes" id="UP000014461"/>
    </source>
</evidence>
<dbReference type="AlphaFoldDB" id="R9PJA9"/>
<organism evidence="1 2">
    <name type="scientific">Agarivorans albus MKT 106</name>
    <dbReference type="NCBI Taxonomy" id="1331007"/>
    <lineage>
        <taxon>Bacteria</taxon>
        <taxon>Pseudomonadati</taxon>
        <taxon>Pseudomonadota</taxon>
        <taxon>Gammaproteobacteria</taxon>
        <taxon>Alteromonadales</taxon>
        <taxon>Alteromonadaceae</taxon>
        <taxon>Agarivorans</taxon>
    </lineage>
</organism>
<dbReference type="STRING" id="1331007.AALB_1510"/>
<comment type="caution">
    <text evidence="1">The sequence shown here is derived from an EMBL/GenBank/DDBJ whole genome shotgun (WGS) entry which is preliminary data.</text>
</comment>
<gene>
    <name evidence="1" type="ORF">AALB_1510</name>
</gene>
<proteinExistence type="predicted"/>
<sequence length="326" mass="37388">MGRQIHHISNQDFYQMEVAKQPYPAPIQQHARFAVCFWQKQQSTTPYIWFLQLPVNEQGFINLAARDQFIQLVIEALGQELNLKPSEEQQQALANNQYIYKPIEEKLAFFNAIYKRDTQLAPSEHYLAVRRYLQNDGEWGNWQSLALQGIADLVARLDRDDNSKLLSQAFPHLPLEVANKTLELLEHAKLDQQLSHVIASLHQQQLLSNEELASLYLRALAGASVKPLTHQAIKQQLANANSIHSFIAVAGRLWQSLSDPHLLKYFLETIADQNDPELFQQIFADLVFIPSLRSFVLAQLRDPNNSEALQLSIAQLIKLYQSPKHH</sequence>
<dbReference type="EMBL" id="BARX01000008">
    <property type="protein sequence ID" value="GAD01430.1"/>
    <property type="molecule type" value="Genomic_DNA"/>
</dbReference>
<evidence type="ECO:0000313" key="1">
    <source>
        <dbReference type="EMBL" id="GAD01430.1"/>
    </source>
</evidence>
<dbReference type="Pfam" id="PF12069">
    <property type="entry name" value="DUF3549"/>
    <property type="match status" value="1"/>
</dbReference>
<protein>
    <recommendedName>
        <fullName evidence="3">DUF3549 domain-containing protein</fullName>
    </recommendedName>
</protein>
<accession>R9PJA9</accession>
<keyword evidence="2" id="KW-1185">Reference proteome</keyword>
<dbReference type="Proteomes" id="UP000014461">
    <property type="component" value="Unassembled WGS sequence"/>
</dbReference>
<dbReference type="InterPro" id="IPR021936">
    <property type="entry name" value="DUF3549"/>
</dbReference>
<evidence type="ECO:0008006" key="3">
    <source>
        <dbReference type="Google" id="ProtNLM"/>
    </source>
</evidence>